<evidence type="ECO:0000313" key="1">
    <source>
        <dbReference type="EMBL" id="ARX59564.1"/>
    </source>
</evidence>
<accession>A0A1Z1UVQ3</accession>
<organism evidence="1">
    <name type="scientific">Rhodococcus hoagii</name>
    <name type="common">Corynebacterium equii</name>
    <dbReference type="NCBI Taxonomy" id="43767"/>
    <lineage>
        <taxon>Bacteria</taxon>
        <taxon>Bacillati</taxon>
        <taxon>Actinomycetota</taxon>
        <taxon>Actinomycetes</taxon>
        <taxon>Mycobacteriales</taxon>
        <taxon>Nocardiaceae</taxon>
        <taxon>Prescottella</taxon>
    </lineage>
</organism>
<dbReference type="EMBL" id="KX443397">
    <property type="protein sequence ID" value="ARX59564.1"/>
    <property type="molecule type" value="Genomic_DNA"/>
</dbReference>
<sequence>MAGAELAAADARTAGEQLEEVEQNLRAQVDYLDTLVSRTPRP</sequence>
<dbReference type="RefSeq" id="WP_257792818.1">
    <property type="nucleotide sequence ID" value="NC_011150.1"/>
</dbReference>
<reference evidence="1" key="1">
    <citation type="journal article" date="2017" name="Genome Biol. Evol.">
        <title>Comparative Genomics of Rhodococcus equi Virulence Plasmids Indicates Host-Driven Evolution of the vap Pathogenicity Island.</title>
        <authorList>
            <person name="MacArthur I."/>
            <person name="Anastasi E."/>
            <person name="Alvarez S."/>
            <person name="Scortti M."/>
            <person name="Vazquez-Boland J.A."/>
        </authorList>
    </citation>
    <scope>NUCLEOTIDE SEQUENCE</scope>
    <source>
        <strain evidence="1">PAM1475</strain>
        <plasmid evidence="1">pVAPB1475</plasmid>
    </source>
</reference>
<gene>
    <name evidence="1" type="ORF">pVAPB1475_0341</name>
</gene>
<proteinExistence type="predicted"/>
<name>A0A1Z1UVQ3_RHOHA</name>
<geneLocation type="plasmid" evidence="1">
    <name>pVAPB1475</name>
</geneLocation>
<keyword evidence="1" id="KW-0614">Plasmid</keyword>
<protein>
    <submittedName>
        <fullName evidence="1">Uncharacterized protein</fullName>
    </submittedName>
</protein>
<dbReference type="AlphaFoldDB" id="A0A1Z1UVQ3"/>